<dbReference type="Proteomes" id="UP000094444">
    <property type="component" value="Unassembled WGS sequence"/>
</dbReference>
<sequence length="209" mass="23447">MDGLCKLISAGVYYTTPLTTPNELESVARTLEMVLLRNRFDTSGANYERLYIYSLPPADDQEEEEEGEAAAKNGRFAGTLAEADAAVQRCVAHQRAEIAARENNNNTGKEDWYIQRYDVPEGEWRRAVVVVRTPVAEWWESGSSSRPGRDKMGCGLVLSTVMFDHSSITENGPDRVLVSSGSTEGEIWSLIHELRHELNWQHGFVQLLD</sequence>
<organism evidence="1 2">
    <name type="scientific">Diaporthe helianthi</name>
    <dbReference type="NCBI Taxonomy" id="158607"/>
    <lineage>
        <taxon>Eukaryota</taxon>
        <taxon>Fungi</taxon>
        <taxon>Dikarya</taxon>
        <taxon>Ascomycota</taxon>
        <taxon>Pezizomycotina</taxon>
        <taxon>Sordariomycetes</taxon>
        <taxon>Sordariomycetidae</taxon>
        <taxon>Diaporthales</taxon>
        <taxon>Diaporthaceae</taxon>
        <taxon>Diaporthe</taxon>
    </lineage>
</organism>
<protein>
    <submittedName>
        <fullName evidence="1">Uncharacterized protein</fullName>
    </submittedName>
</protein>
<accession>A0A2P5IBT5</accession>
<evidence type="ECO:0000313" key="2">
    <source>
        <dbReference type="Proteomes" id="UP000094444"/>
    </source>
</evidence>
<proteinExistence type="predicted"/>
<comment type="caution">
    <text evidence="1">The sequence shown here is derived from an EMBL/GenBank/DDBJ whole genome shotgun (WGS) entry which is preliminary data.</text>
</comment>
<evidence type="ECO:0000313" key="1">
    <source>
        <dbReference type="EMBL" id="POS79959.1"/>
    </source>
</evidence>
<dbReference type="EMBL" id="MAVT02000078">
    <property type="protein sequence ID" value="POS79959.1"/>
    <property type="molecule type" value="Genomic_DNA"/>
</dbReference>
<name>A0A2P5IBT5_DIAHE</name>
<gene>
    <name evidence="1" type="ORF">DHEL01_v201635</name>
</gene>
<dbReference type="OrthoDB" id="5220269at2759"/>
<reference evidence="1" key="1">
    <citation type="submission" date="2017-09" db="EMBL/GenBank/DDBJ databases">
        <title>Polyketide synthases of a Diaporthe helianthi virulent isolate.</title>
        <authorList>
            <person name="Baroncelli R."/>
        </authorList>
    </citation>
    <scope>NUCLEOTIDE SEQUENCE [LARGE SCALE GENOMIC DNA]</scope>
    <source>
        <strain evidence="1">7/96</strain>
    </source>
</reference>
<dbReference type="AlphaFoldDB" id="A0A2P5IBT5"/>
<dbReference type="InParanoid" id="A0A2P5IBT5"/>
<keyword evidence="2" id="KW-1185">Reference proteome</keyword>